<proteinExistence type="predicted"/>
<protein>
    <submittedName>
        <fullName evidence="1">Uncharacterized protein</fullName>
    </submittedName>
</protein>
<keyword evidence="2" id="KW-1185">Reference proteome</keyword>
<evidence type="ECO:0000313" key="1">
    <source>
        <dbReference type="EMBL" id="GIX78076.1"/>
    </source>
</evidence>
<dbReference type="EMBL" id="BPLR01002818">
    <property type="protein sequence ID" value="GIX78076.1"/>
    <property type="molecule type" value="Genomic_DNA"/>
</dbReference>
<gene>
    <name evidence="1" type="ORF">CEXT_398911</name>
</gene>
<organism evidence="1 2">
    <name type="scientific">Caerostris extrusa</name>
    <name type="common">Bark spider</name>
    <name type="synonym">Caerostris bankana</name>
    <dbReference type="NCBI Taxonomy" id="172846"/>
    <lineage>
        <taxon>Eukaryota</taxon>
        <taxon>Metazoa</taxon>
        <taxon>Ecdysozoa</taxon>
        <taxon>Arthropoda</taxon>
        <taxon>Chelicerata</taxon>
        <taxon>Arachnida</taxon>
        <taxon>Araneae</taxon>
        <taxon>Araneomorphae</taxon>
        <taxon>Entelegynae</taxon>
        <taxon>Araneoidea</taxon>
        <taxon>Araneidae</taxon>
        <taxon>Caerostris</taxon>
    </lineage>
</organism>
<name>A0AAV4N059_CAEEX</name>
<accession>A0AAV4N059</accession>
<evidence type="ECO:0000313" key="2">
    <source>
        <dbReference type="Proteomes" id="UP001054945"/>
    </source>
</evidence>
<dbReference type="AlphaFoldDB" id="A0AAV4N059"/>
<reference evidence="1 2" key="1">
    <citation type="submission" date="2021-06" db="EMBL/GenBank/DDBJ databases">
        <title>Caerostris extrusa draft genome.</title>
        <authorList>
            <person name="Kono N."/>
            <person name="Arakawa K."/>
        </authorList>
    </citation>
    <scope>NUCLEOTIDE SEQUENCE [LARGE SCALE GENOMIC DNA]</scope>
</reference>
<dbReference type="Proteomes" id="UP001054945">
    <property type="component" value="Unassembled WGS sequence"/>
</dbReference>
<comment type="caution">
    <text evidence="1">The sequence shown here is derived from an EMBL/GenBank/DDBJ whole genome shotgun (WGS) entry which is preliminary data.</text>
</comment>
<sequence>MRKGFQNKRSFKIYIDDQNIYLKPGGKAAICFAMQSIFYDAMKEMENSKWRSYYRDVGDYLPDSHVNKRNASYYEQMINEVGFEILYLKEESTADVFSSDEVYKSNFYTFVLTISDDGQICIKICTNNSNQNRNQIFANTTI</sequence>